<sequence length="80" mass="9318">MLLQINKKLTRNINIVGRISQQDSIRIYMTYFDSKISHSIFCQNLLSIKNDQKFLWIKLLTIALTELVRNADIAAYVNSD</sequence>
<protein>
    <submittedName>
        <fullName evidence="1">Uncharacterized protein</fullName>
    </submittedName>
</protein>
<evidence type="ECO:0000313" key="2">
    <source>
        <dbReference type="Proteomes" id="UP000235036"/>
    </source>
</evidence>
<keyword evidence="2" id="KW-1185">Reference proteome</keyword>
<dbReference type="EMBL" id="NRQW01000047">
    <property type="protein sequence ID" value="PLZ93872.1"/>
    <property type="molecule type" value="Genomic_DNA"/>
</dbReference>
<dbReference type="AlphaFoldDB" id="A0A2N6K8C7"/>
<comment type="caution">
    <text evidence="1">The sequence shown here is derived from an EMBL/GenBank/DDBJ whole genome shotgun (WGS) entry which is preliminary data.</text>
</comment>
<reference evidence="1 2" key="1">
    <citation type="submission" date="2017-08" db="EMBL/GenBank/DDBJ databases">
        <title>Genomes of Fischerella (Mastigocladus) sp. strains.</title>
        <authorList>
            <person name="Miller S.R."/>
        </authorList>
    </citation>
    <scope>NUCLEOTIDE SEQUENCE [LARGE SCALE GENOMIC DNA]</scope>
    <source>
        <strain evidence="1 2">CCMEE 5323</strain>
    </source>
</reference>
<name>A0A2N6K8C7_FISMU</name>
<proteinExistence type="predicted"/>
<evidence type="ECO:0000313" key="1">
    <source>
        <dbReference type="EMBL" id="PLZ93872.1"/>
    </source>
</evidence>
<organism evidence="1 2">
    <name type="scientific">Fischerella muscicola CCMEE 5323</name>
    <dbReference type="NCBI Taxonomy" id="2019572"/>
    <lineage>
        <taxon>Bacteria</taxon>
        <taxon>Bacillati</taxon>
        <taxon>Cyanobacteriota</taxon>
        <taxon>Cyanophyceae</taxon>
        <taxon>Nostocales</taxon>
        <taxon>Hapalosiphonaceae</taxon>
        <taxon>Fischerella</taxon>
    </lineage>
</organism>
<gene>
    <name evidence="1" type="ORF">CEN44_01975</name>
</gene>
<accession>A0A2N6K8C7</accession>
<dbReference type="Proteomes" id="UP000235036">
    <property type="component" value="Unassembled WGS sequence"/>
</dbReference>